<protein>
    <submittedName>
        <fullName evidence="1">Uncharacterized protein</fullName>
    </submittedName>
</protein>
<evidence type="ECO:0000313" key="1">
    <source>
        <dbReference type="EMBL" id="GAG12165.1"/>
    </source>
</evidence>
<organism evidence="1">
    <name type="scientific">marine sediment metagenome</name>
    <dbReference type="NCBI Taxonomy" id="412755"/>
    <lineage>
        <taxon>unclassified sequences</taxon>
        <taxon>metagenomes</taxon>
        <taxon>ecological metagenomes</taxon>
    </lineage>
</organism>
<sequence>DGFNHYVVTIHDQKVYLEPGDWIIAEPDGVHFYPCKPDIFEATYDAVDGGPLVREDCRGVNVPGGYTSSASAMNAVLRKLDELSALLRQIQETPVYKPIGGQ</sequence>
<dbReference type="AlphaFoldDB" id="X0V217"/>
<comment type="caution">
    <text evidence="1">The sequence shown here is derived from an EMBL/GenBank/DDBJ whole genome shotgun (WGS) entry which is preliminary data.</text>
</comment>
<gene>
    <name evidence="1" type="ORF">S01H1_35514</name>
</gene>
<dbReference type="EMBL" id="BARS01022195">
    <property type="protein sequence ID" value="GAG12165.1"/>
    <property type="molecule type" value="Genomic_DNA"/>
</dbReference>
<reference evidence="1" key="1">
    <citation type="journal article" date="2014" name="Front. Microbiol.">
        <title>High frequency of phylogenetically diverse reductive dehalogenase-homologous genes in deep subseafloor sedimentary metagenomes.</title>
        <authorList>
            <person name="Kawai M."/>
            <person name="Futagami T."/>
            <person name="Toyoda A."/>
            <person name="Takaki Y."/>
            <person name="Nishi S."/>
            <person name="Hori S."/>
            <person name="Arai W."/>
            <person name="Tsubouchi T."/>
            <person name="Morono Y."/>
            <person name="Uchiyama I."/>
            <person name="Ito T."/>
            <person name="Fujiyama A."/>
            <person name="Inagaki F."/>
            <person name="Takami H."/>
        </authorList>
    </citation>
    <scope>NUCLEOTIDE SEQUENCE</scope>
    <source>
        <strain evidence="1">Expedition CK06-06</strain>
    </source>
</reference>
<accession>X0V217</accession>
<proteinExistence type="predicted"/>
<name>X0V217_9ZZZZ</name>
<feature type="non-terminal residue" evidence="1">
    <location>
        <position position="1"/>
    </location>
</feature>